<dbReference type="KEGG" id="pmrn:103091794"/>
<dbReference type="GO" id="GO:0007186">
    <property type="term" value="P:G protein-coupled receptor signaling pathway"/>
    <property type="evidence" value="ECO:0007669"/>
    <property type="project" value="TreeGrafter"/>
</dbReference>
<dbReference type="CDD" id="cd00069">
    <property type="entry name" value="GHB_like"/>
    <property type="match status" value="1"/>
</dbReference>
<dbReference type="InterPro" id="IPR029034">
    <property type="entry name" value="Cystine-knot_cytokine"/>
</dbReference>
<dbReference type="GO" id="GO:0005179">
    <property type="term" value="F:hormone activity"/>
    <property type="evidence" value="ECO:0007669"/>
    <property type="project" value="UniProtKB-KW"/>
</dbReference>
<dbReference type="CTD" id="2488"/>
<dbReference type="SMART" id="SM00068">
    <property type="entry name" value="GHB"/>
    <property type="match status" value="1"/>
</dbReference>
<dbReference type="PANTHER" id="PTHR11515:SF11">
    <property type="entry name" value="LUTROPIN SUBUNIT BETA"/>
    <property type="match status" value="1"/>
</dbReference>
<evidence type="ECO:0000256" key="3">
    <source>
        <dbReference type="ARBA" id="ARBA00022525"/>
    </source>
</evidence>
<keyword evidence="3" id="KW-0964">Secreted</keyword>
<keyword evidence="5" id="KW-1015">Disulfide bond</keyword>
<feature type="domain" description="Glycoprotein hormone subunit beta" evidence="8">
    <location>
        <begin position="61"/>
        <end position="162"/>
    </location>
</feature>
<name>A0AAJ7TDI7_PETMA</name>
<evidence type="ECO:0000256" key="6">
    <source>
        <dbReference type="ARBA" id="ARBA00023180"/>
    </source>
</evidence>
<dbReference type="GO" id="GO:0005615">
    <property type="term" value="C:extracellular space"/>
    <property type="evidence" value="ECO:0007669"/>
    <property type="project" value="TreeGrafter"/>
</dbReference>
<dbReference type="RefSeq" id="XP_032815953.1">
    <property type="nucleotide sequence ID" value="XM_032960062.1"/>
</dbReference>
<evidence type="ECO:0000256" key="5">
    <source>
        <dbReference type="ARBA" id="ARBA00023157"/>
    </source>
</evidence>
<reference evidence="10" key="1">
    <citation type="submission" date="2025-08" db="UniProtKB">
        <authorList>
            <consortium name="RefSeq"/>
        </authorList>
    </citation>
    <scope>IDENTIFICATION</scope>
    <source>
        <tissue evidence="10">Sperm</tissue>
    </source>
</reference>
<comment type="subcellular location">
    <subcellularLocation>
        <location evidence="1 7">Secreted</location>
    </subcellularLocation>
</comment>
<dbReference type="PROSITE" id="PS00689">
    <property type="entry name" value="GLYCO_HORMONE_BETA_2"/>
    <property type="match status" value="1"/>
</dbReference>
<dbReference type="Gene3D" id="2.10.90.10">
    <property type="entry name" value="Cystine-knot cytokines"/>
    <property type="match status" value="1"/>
</dbReference>
<dbReference type="GO" id="GO:0005737">
    <property type="term" value="C:cytoplasm"/>
    <property type="evidence" value="ECO:0007669"/>
    <property type="project" value="TreeGrafter"/>
</dbReference>
<protein>
    <submittedName>
        <fullName evidence="10">Follitropin subunit beta</fullName>
    </submittedName>
</protein>
<evidence type="ECO:0000259" key="8">
    <source>
        <dbReference type="Pfam" id="PF00007"/>
    </source>
</evidence>
<dbReference type="InterPro" id="IPR018245">
    <property type="entry name" value="Gonadotropin_bsu_CS"/>
</dbReference>
<keyword evidence="6" id="KW-0325">Glycoprotein</keyword>
<evidence type="ECO:0000313" key="10">
    <source>
        <dbReference type="RefSeq" id="XP_032815953.1"/>
    </source>
</evidence>
<keyword evidence="9" id="KW-1185">Reference proteome</keyword>
<organism evidence="9 10">
    <name type="scientific">Petromyzon marinus</name>
    <name type="common">Sea lamprey</name>
    <dbReference type="NCBI Taxonomy" id="7757"/>
    <lineage>
        <taxon>Eukaryota</taxon>
        <taxon>Metazoa</taxon>
        <taxon>Chordata</taxon>
        <taxon>Craniata</taxon>
        <taxon>Vertebrata</taxon>
        <taxon>Cyclostomata</taxon>
        <taxon>Hyperoartia</taxon>
        <taxon>Petromyzontiformes</taxon>
        <taxon>Petromyzontidae</taxon>
        <taxon>Petromyzon</taxon>
    </lineage>
</organism>
<evidence type="ECO:0000313" key="9">
    <source>
        <dbReference type="Proteomes" id="UP001318040"/>
    </source>
</evidence>
<gene>
    <name evidence="10" type="primary">LOC103091794</name>
</gene>
<proteinExistence type="inferred from homology"/>
<dbReference type="Pfam" id="PF00007">
    <property type="entry name" value="Cys_knot"/>
    <property type="match status" value="1"/>
</dbReference>
<dbReference type="PANTHER" id="PTHR11515">
    <property type="entry name" value="GLYCOPROTEIN HORMONE BETA CHAIN"/>
    <property type="match status" value="1"/>
</dbReference>
<dbReference type="SUPFAM" id="SSF57501">
    <property type="entry name" value="Cystine-knot cytokines"/>
    <property type="match status" value="1"/>
</dbReference>
<keyword evidence="4 7" id="KW-0372">Hormone</keyword>
<evidence type="ECO:0000256" key="1">
    <source>
        <dbReference type="ARBA" id="ARBA00004613"/>
    </source>
</evidence>
<dbReference type="InterPro" id="IPR006208">
    <property type="entry name" value="Glyco_hormone_CN"/>
</dbReference>
<dbReference type="Proteomes" id="UP001318040">
    <property type="component" value="Chromosome 24"/>
</dbReference>
<accession>A0AAJ7TDI7</accession>
<dbReference type="FunFam" id="2.10.90.10:FF:000007">
    <property type="entry name" value="Luteinizing hormone beta subunit"/>
    <property type="match status" value="1"/>
</dbReference>
<sequence>MIGGSKYIRPTLALHSVYLHSAHSFIHRTTATLHPLQNKRMGPLQLFQLALWLEVAYSNSLCKLHNTTIAVEKSGCAECRYINTTVCSGYCYTWQLIGHNMRKIAQEVCTYTDVGYETVTLHGCDPGVDPTLHYPVALSCQCSQCQTDTTDCTVRSLRPDYCSHPSQIKGPPLGVDLTNETMPAAGSYRV</sequence>
<evidence type="ECO:0000256" key="4">
    <source>
        <dbReference type="ARBA" id="ARBA00022702"/>
    </source>
</evidence>
<dbReference type="PROSITE" id="PS00261">
    <property type="entry name" value="GLYCO_HORMONE_BETA_1"/>
    <property type="match status" value="1"/>
</dbReference>
<evidence type="ECO:0000256" key="7">
    <source>
        <dbReference type="RuleBase" id="RU004069"/>
    </source>
</evidence>
<evidence type="ECO:0000256" key="2">
    <source>
        <dbReference type="ARBA" id="ARBA00006552"/>
    </source>
</evidence>
<dbReference type="InterPro" id="IPR001545">
    <property type="entry name" value="Gonadotropin_bsu"/>
</dbReference>
<dbReference type="AlphaFoldDB" id="A0AAJ7TDI7"/>
<comment type="similarity">
    <text evidence="2 7">Belongs to the glycoprotein hormones subunit beta family.</text>
</comment>